<gene>
    <name evidence="1" type="ORF">PR048_026185</name>
</gene>
<evidence type="ECO:0000313" key="1">
    <source>
        <dbReference type="EMBL" id="KAJ8872579.1"/>
    </source>
</evidence>
<evidence type="ECO:0000313" key="2">
    <source>
        <dbReference type="Proteomes" id="UP001159363"/>
    </source>
</evidence>
<dbReference type="Proteomes" id="UP001159363">
    <property type="component" value="Chromosome 10"/>
</dbReference>
<dbReference type="EMBL" id="JARBHB010000011">
    <property type="protein sequence ID" value="KAJ8872579.1"/>
    <property type="molecule type" value="Genomic_DNA"/>
</dbReference>
<reference evidence="1 2" key="1">
    <citation type="submission" date="2023-02" db="EMBL/GenBank/DDBJ databases">
        <title>LHISI_Scaffold_Assembly.</title>
        <authorList>
            <person name="Stuart O.P."/>
            <person name="Cleave R."/>
            <person name="Magrath M.J.L."/>
            <person name="Mikheyev A.S."/>
        </authorList>
    </citation>
    <scope>NUCLEOTIDE SEQUENCE [LARGE SCALE GENOMIC DNA]</scope>
    <source>
        <strain evidence="1">Daus_M_001</strain>
        <tissue evidence="1">Leg muscle</tissue>
    </source>
</reference>
<proteinExistence type="predicted"/>
<name>A0ABQ9GKP5_9NEOP</name>
<sequence length="201" mass="23421">MFCPPPTKANQVQSQAWSLSDFRKWESCRRTMPLVGEFSRGSTVSPLPLVLALLHTHITSPSSVLKTPTRNCLRSTSKVKRFRVLPIQRMEFFSETYRGIMDSETTCFHSKVILVGLPVSEIDFPIKGRSGITVTNRFVVREHFAPVRDESRKCLLSSDVRRRLSWHEGNRSFPRVRRDDSTHFSLSPREVDWRFRRQRSR</sequence>
<organism evidence="1 2">
    <name type="scientific">Dryococelus australis</name>
    <dbReference type="NCBI Taxonomy" id="614101"/>
    <lineage>
        <taxon>Eukaryota</taxon>
        <taxon>Metazoa</taxon>
        <taxon>Ecdysozoa</taxon>
        <taxon>Arthropoda</taxon>
        <taxon>Hexapoda</taxon>
        <taxon>Insecta</taxon>
        <taxon>Pterygota</taxon>
        <taxon>Neoptera</taxon>
        <taxon>Polyneoptera</taxon>
        <taxon>Phasmatodea</taxon>
        <taxon>Verophasmatodea</taxon>
        <taxon>Anareolatae</taxon>
        <taxon>Phasmatidae</taxon>
        <taxon>Eurycanthinae</taxon>
        <taxon>Dryococelus</taxon>
    </lineage>
</organism>
<accession>A0ABQ9GKP5</accession>
<comment type="caution">
    <text evidence="1">The sequence shown here is derived from an EMBL/GenBank/DDBJ whole genome shotgun (WGS) entry which is preliminary data.</text>
</comment>
<protein>
    <submittedName>
        <fullName evidence="1">Uncharacterized protein</fullName>
    </submittedName>
</protein>
<keyword evidence="2" id="KW-1185">Reference proteome</keyword>